<evidence type="ECO:0000256" key="5">
    <source>
        <dbReference type="ARBA" id="ARBA00022485"/>
    </source>
</evidence>
<dbReference type="PROSITE" id="PS51918">
    <property type="entry name" value="RADICAL_SAM"/>
    <property type="match status" value="1"/>
</dbReference>
<dbReference type="Gene3D" id="3.80.30.20">
    <property type="entry name" value="tm_1862 like domain"/>
    <property type="match status" value="1"/>
</dbReference>
<keyword evidence="6 15" id="KW-0963">Cytoplasm</keyword>
<dbReference type="PANTHER" id="PTHR13932:SF6">
    <property type="entry name" value="OXYGEN-INDEPENDENT COPROPORPHYRINOGEN III OXIDASE"/>
    <property type="match status" value="1"/>
</dbReference>
<dbReference type="SFLD" id="SFLDG01065">
    <property type="entry name" value="anaerobic_coproporphyrinogen-I"/>
    <property type="match status" value="1"/>
</dbReference>
<dbReference type="SMART" id="SM00729">
    <property type="entry name" value="Elp3"/>
    <property type="match status" value="1"/>
</dbReference>
<evidence type="ECO:0000256" key="11">
    <source>
        <dbReference type="ARBA" id="ARBA00023014"/>
    </source>
</evidence>
<evidence type="ECO:0000313" key="18">
    <source>
        <dbReference type="Proteomes" id="UP000443582"/>
    </source>
</evidence>
<evidence type="ECO:0000256" key="3">
    <source>
        <dbReference type="ARBA" id="ARBA00005493"/>
    </source>
</evidence>
<dbReference type="InterPro" id="IPR034505">
    <property type="entry name" value="Coproporphyrinogen-III_oxidase"/>
</dbReference>
<comment type="subcellular location">
    <subcellularLocation>
        <location evidence="1 15">Cytoplasm</location>
    </subcellularLocation>
</comment>
<protein>
    <recommendedName>
        <fullName evidence="15">Coproporphyrinogen-III oxidase</fullName>
        <ecNumber evidence="15">1.3.98.3</ecNumber>
    </recommendedName>
</protein>
<accession>A0ABY0IGC8</accession>
<evidence type="ECO:0000256" key="1">
    <source>
        <dbReference type="ARBA" id="ARBA00004496"/>
    </source>
</evidence>
<evidence type="ECO:0000256" key="9">
    <source>
        <dbReference type="ARBA" id="ARBA00023002"/>
    </source>
</evidence>
<dbReference type="Gene3D" id="1.10.10.920">
    <property type="match status" value="1"/>
</dbReference>
<dbReference type="InterPro" id="IPR058240">
    <property type="entry name" value="rSAM_sf"/>
</dbReference>
<dbReference type="InterPro" id="IPR023404">
    <property type="entry name" value="rSAM_horseshoe"/>
</dbReference>
<evidence type="ECO:0000256" key="2">
    <source>
        <dbReference type="ARBA" id="ARBA00004785"/>
    </source>
</evidence>
<comment type="caution">
    <text evidence="17">The sequence shown here is derived from an EMBL/GenBank/DDBJ whole genome shotgun (WGS) entry which is preliminary data.</text>
</comment>
<dbReference type="InterPro" id="IPR006638">
    <property type="entry name" value="Elp3/MiaA/NifB-like_rSAM"/>
</dbReference>
<comment type="pathway">
    <text evidence="2 15">Porphyrin-containing compound metabolism; protoporphyrin-IX biosynthesis; protoporphyrinogen-IX from coproporphyrinogen-III (AdoMet route): step 1/1.</text>
</comment>
<feature type="domain" description="Radical SAM core" evidence="16">
    <location>
        <begin position="43"/>
        <end position="275"/>
    </location>
</feature>
<evidence type="ECO:0000256" key="14">
    <source>
        <dbReference type="ARBA" id="ARBA00048321"/>
    </source>
</evidence>
<sequence>MKSHDLERKYNIPVPRYTSYPAVPHWNGAPCEGIWLGHLKDHYDPAQGVELYIHVPFCEKLCYYCGCHRVISKNKDRGLEYVNYLIKEWKLYKKKLGDIKIASIHLGGGTPNFLTVEAFTNLFNELSPSFKEEEFKGSIEIDPRTCTKEQLDMYKSFGIERLSMGVQDFDEKVQLAIGRVQPYEKVKELVDYAREIGIADINFDLIYGLPFQSTNTITETIEKVLTLNPLQIAFYSYAHLPSRIKNQRLIPEEGLLHGMEKRALYEKGKELLAINHYEEIGLDHFAKDDSSLAKAKKEGRLRRNFMGHTHKTSSMIIGLGCSSISSSIKSFAQNEKEVKEYYNKINSGLLAIRSGHTQSSQDLEVEEIMQDFFATNSIDKKSWKKLNHASIIKQKLDELQEDGLIEEGDRFLVTEKGRPFMRNIASIFDHHLLESKQNSGSTSL</sequence>
<keyword evidence="9 15" id="KW-0560">Oxidoreductase</keyword>
<evidence type="ECO:0000313" key="17">
    <source>
        <dbReference type="EMBL" id="RZF21545.1"/>
    </source>
</evidence>
<reference evidence="18" key="1">
    <citation type="journal article" date="2019" name="Int. J. Syst. Evol. Microbiol.">
        <title>Halobacteriovorax valvorus sp. nov., a novel prokaryotic predator isolated from coastal seawater of China.</title>
        <authorList>
            <person name="Chen M.-X."/>
        </authorList>
    </citation>
    <scope>NUCLEOTIDE SEQUENCE [LARGE SCALE GENOMIC DNA]</scope>
    <source>
        <strain evidence="18">BL9</strain>
    </source>
</reference>
<dbReference type="InterPro" id="IPR007197">
    <property type="entry name" value="rSAM"/>
</dbReference>
<evidence type="ECO:0000256" key="12">
    <source>
        <dbReference type="ARBA" id="ARBA00023244"/>
    </source>
</evidence>
<dbReference type="SUPFAM" id="SSF102114">
    <property type="entry name" value="Radical SAM enzymes"/>
    <property type="match status" value="1"/>
</dbReference>
<organism evidence="17 18">
    <name type="scientific">Halobacteriovorax vibrionivorans</name>
    <dbReference type="NCBI Taxonomy" id="2152716"/>
    <lineage>
        <taxon>Bacteria</taxon>
        <taxon>Pseudomonadati</taxon>
        <taxon>Bdellovibrionota</taxon>
        <taxon>Bacteriovoracia</taxon>
        <taxon>Bacteriovoracales</taxon>
        <taxon>Halobacteriovoraceae</taxon>
        <taxon>Halobacteriovorax</taxon>
    </lineage>
</organism>
<comment type="cofactor">
    <cofactor evidence="15">
        <name>[4Fe-4S] cluster</name>
        <dbReference type="ChEBI" id="CHEBI:49883"/>
    </cofactor>
    <text evidence="15">Binds 1 [4Fe-4S] cluster. The cluster is coordinated with 3 cysteines and an exchangeable S-adenosyl-L-methionine.</text>
</comment>
<keyword evidence="12 15" id="KW-0627">Porphyrin biosynthesis</keyword>
<dbReference type="Pfam" id="PF04055">
    <property type="entry name" value="Radical_SAM"/>
    <property type="match status" value="1"/>
</dbReference>
<dbReference type="InterPro" id="IPR004558">
    <property type="entry name" value="Coprogen_oxidase_HemN"/>
</dbReference>
<dbReference type="NCBIfam" id="TIGR00538">
    <property type="entry name" value="hemN"/>
    <property type="match status" value="1"/>
</dbReference>
<evidence type="ECO:0000256" key="13">
    <source>
        <dbReference type="ARBA" id="ARBA00024295"/>
    </source>
</evidence>
<comment type="catalytic activity">
    <reaction evidence="14 15">
        <text>coproporphyrinogen III + 2 S-adenosyl-L-methionine = protoporphyrinogen IX + 2 5'-deoxyadenosine + 2 L-methionine + 2 CO2</text>
        <dbReference type="Rhea" id="RHEA:15425"/>
        <dbReference type="ChEBI" id="CHEBI:16526"/>
        <dbReference type="ChEBI" id="CHEBI:17319"/>
        <dbReference type="ChEBI" id="CHEBI:57307"/>
        <dbReference type="ChEBI" id="CHEBI:57309"/>
        <dbReference type="ChEBI" id="CHEBI:57844"/>
        <dbReference type="ChEBI" id="CHEBI:59789"/>
        <dbReference type="EC" id="1.3.98.3"/>
    </reaction>
</comment>
<keyword evidence="11 15" id="KW-0411">Iron-sulfur</keyword>
<dbReference type="EMBL" id="QDKL01000002">
    <property type="protein sequence ID" value="RZF21545.1"/>
    <property type="molecule type" value="Genomic_DNA"/>
</dbReference>
<evidence type="ECO:0000259" key="16">
    <source>
        <dbReference type="PROSITE" id="PS51918"/>
    </source>
</evidence>
<evidence type="ECO:0000256" key="15">
    <source>
        <dbReference type="PIRNR" id="PIRNR000167"/>
    </source>
</evidence>
<keyword evidence="5 15" id="KW-0004">4Fe-4S</keyword>
<comment type="similarity">
    <text evidence="3 15">Belongs to the anaerobic coproporphyrinogen-III oxidase family.</text>
</comment>
<dbReference type="PIRSF" id="PIRSF000167">
    <property type="entry name" value="HemN"/>
    <property type="match status" value="1"/>
</dbReference>
<dbReference type="RefSeq" id="WP_115361038.1">
    <property type="nucleotide sequence ID" value="NZ_QDKL01000002.1"/>
</dbReference>
<dbReference type="SFLD" id="SFLDS00029">
    <property type="entry name" value="Radical_SAM"/>
    <property type="match status" value="1"/>
</dbReference>
<keyword evidence="18" id="KW-1185">Reference proteome</keyword>
<evidence type="ECO:0000256" key="4">
    <source>
        <dbReference type="ARBA" id="ARBA00011245"/>
    </source>
</evidence>
<keyword evidence="10 15" id="KW-0408">Iron</keyword>
<dbReference type="PANTHER" id="PTHR13932">
    <property type="entry name" value="COPROPORPHYRINIGEN III OXIDASE"/>
    <property type="match status" value="1"/>
</dbReference>
<dbReference type="EC" id="1.3.98.3" evidence="15"/>
<evidence type="ECO:0000256" key="7">
    <source>
        <dbReference type="ARBA" id="ARBA00022691"/>
    </source>
</evidence>
<comment type="subunit">
    <text evidence="4">Monomer.</text>
</comment>
<comment type="function">
    <text evidence="13">Involved in the heme biosynthesis. Catalyzes the anaerobic oxidative decarboxylation of propionate groups of rings A and B of coproporphyrinogen III to yield the vinyl groups in protoporphyrinogen IX.</text>
</comment>
<evidence type="ECO:0000256" key="6">
    <source>
        <dbReference type="ARBA" id="ARBA00022490"/>
    </source>
</evidence>
<dbReference type="Proteomes" id="UP000443582">
    <property type="component" value="Unassembled WGS sequence"/>
</dbReference>
<name>A0ABY0IGC8_9BACT</name>
<dbReference type="GO" id="GO:0051989">
    <property type="term" value="F:coproporphyrinogen dehydrogenase activity"/>
    <property type="evidence" value="ECO:0007669"/>
    <property type="project" value="UniProtKB-EC"/>
</dbReference>
<evidence type="ECO:0000256" key="8">
    <source>
        <dbReference type="ARBA" id="ARBA00022723"/>
    </source>
</evidence>
<keyword evidence="8 15" id="KW-0479">Metal-binding</keyword>
<evidence type="ECO:0000256" key="10">
    <source>
        <dbReference type="ARBA" id="ARBA00023004"/>
    </source>
</evidence>
<dbReference type="CDD" id="cd01335">
    <property type="entry name" value="Radical_SAM"/>
    <property type="match status" value="1"/>
</dbReference>
<proteinExistence type="inferred from homology"/>
<gene>
    <name evidence="17" type="primary">hemN</name>
    <name evidence="17" type="ORF">DAY19_07605</name>
</gene>
<keyword evidence="7 15" id="KW-0949">S-adenosyl-L-methionine</keyword>